<feature type="compositionally biased region" description="Basic residues" evidence="1">
    <location>
        <begin position="205"/>
        <end position="214"/>
    </location>
</feature>
<proteinExistence type="predicted"/>
<feature type="transmembrane region" description="Helical" evidence="2">
    <location>
        <begin position="127"/>
        <end position="149"/>
    </location>
</feature>
<feature type="transmembrane region" description="Helical" evidence="2">
    <location>
        <begin position="46"/>
        <end position="68"/>
    </location>
</feature>
<gene>
    <name evidence="3" type="ORF">LAMO00422_LOCUS23094</name>
</gene>
<dbReference type="Pfam" id="PF10032">
    <property type="entry name" value="Pho88"/>
    <property type="match status" value="1"/>
</dbReference>
<reference evidence="3" key="1">
    <citation type="submission" date="2021-01" db="EMBL/GenBank/DDBJ databases">
        <authorList>
            <person name="Corre E."/>
            <person name="Pelletier E."/>
            <person name="Niang G."/>
            <person name="Scheremetjew M."/>
            <person name="Finn R."/>
            <person name="Kale V."/>
            <person name="Holt S."/>
            <person name="Cochrane G."/>
            <person name="Meng A."/>
            <person name="Brown T."/>
            <person name="Cohen L."/>
        </authorList>
    </citation>
    <scope>NUCLEOTIDE SEQUENCE</scope>
    <source>
        <strain evidence="3">CCMP2058</strain>
    </source>
</reference>
<keyword evidence="2" id="KW-0472">Membrane</keyword>
<sequence length="214" mass="24039">MFFQVESMIGYIAEVVNDLLVPVVSICCAIWVYFYISEDSDEDINYLRYMFGASSSGVGLVYGMIMVVRGNAGGKQEILTIRSGGKTRHVPINEYDAKHARDALIWLAITAGIVLTMQVKGGFVTPMVVLAVTQPLVLVQSSIFHVCILQRTPKGSLARPWDSDSVIDALRTLNIRKIKKQIEEMQSEMSGEKVKRKLTATERRNRNRVARRKK</sequence>
<evidence type="ECO:0000256" key="2">
    <source>
        <dbReference type="SAM" id="Phobius"/>
    </source>
</evidence>
<protein>
    <submittedName>
        <fullName evidence="3">Uncharacterized protein</fullName>
    </submittedName>
</protein>
<dbReference type="AlphaFoldDB" id="A0A7S0DUC2"/>
<feature type="region of interest" description="Disordered" evidence="1">
    <location>
        <begin position="186"/>
        <end position="214"/>
    </location>
</feature>
<evidence type="ECO:0000256" key="1">
    <source>
        <dbReference type="SAM" id="MobiDB-lite"/>
    </source>
</evidence>
<dbReference type="GO" id="GO:0005783">
    <property type="term" value="C:endoplasmic reticulum"/>
    <property type="evidence" value="ECO:0007669"/>
    <property type="project" value="InterPro"/>
</dbReference>
<feature type="transmembrane region" description="Helical" evidence="2">
    <location>
        <begin position="103"/>
        <end position="121"/>
    </location>
</feature>
<organism evidence="3">
    <name type="scientific">Amorphochlora amoebiformis</name>
    <dbReference type="NCBI Taxonomy" id="1561963"/>
    <lineage>
        <taxon>Eukaryota</taxon>
        <taxon>Sar</taxon>
        <taxon>Rhizaria</taxon>
        <taxon>Cercozoa</taxon>
        <taxon>Chlorarachniophyceae</taxon>
        <taxon>Amorphochlora</taxon>
    </lineage>
</organism>
<accession>A0A7S0DUC2</accession>
<keyword evidence="2" id="KW-0812">Transmembrane</keyword>
<evidence type="ECO:0000313" key="3">
    <source>
        <dbReference type="EMBL" id="CAD8464128.1"/>
    </source>
</evidence>
<feature type="transmembrane region" description="Helical" evidence="2">
    <location>
        <begin position="12"/>
        <end position="34"/>
    </location>
</feature>
<keyword evidence="2" id="KW-1133">Transmembrane helix</keyword>
<dbReference type="GO" id="GO:0045047">
    <property type="term" value="P:protein targeting to ER"/>
    <property type="evidence" value="ECO:0007669"/>
    <property type="project" value="InterPro"/>
</dbReference>
<dbReference type="EMBL" id="HBEM01033837">
    <property type="protein sequence ID" value="CAD8464128.1"/>
    <property type="molecule type" value="Transcribed_RNA"/>
</dbReference>
<name>A0A7S0DUC2_9EUKA</name>
<dbReference type="InterPro" id="IPR012098">
    <property type="entry name" value="SND3_fun"/>
</dbReference>